<feature type="domain" description="SGNH hydrolase-type esterase" evidence="1">
    <location>
        <begin position="9"/>
        <end position="178"/>
    </location>
</feature>
<dbReference type="Pfam" id="PF13472">
    <property type="entry name" value="Lipase_GDSL_2"/>
    <property type="match status" value="1"/>
</dbReference>
<reference evidence="2 3" key="1">
    <citation type="journal article" date="2008" name="PLoS Genet.">
        <title>Genomic islands in the pathogenic filamentous fungus Aspergillus fumigatus.</title>
        <authorList>
            <person name="Fedorova N.D."/>
            <person name="Khaldi N."/>
            <person name="Joardar V.S."/>
            <person name="Maiti R."/>
            <person name="Amedeo P."/>
            <person name="Anderson M.J."/>
            <person name="Crabtree J."/>
            <person name="Silva J.C."/>
            <person name="Badger J.H."/>
            <person name="Albarraq A."/>
            <person name="Angiuoli S."/>
            <person name="Bussey H."/>
            <person name="Bowyer P."/>
            <person name="Cotty P.J."/>
            <person name="Dyer P.S."/>
            <person name="Egan A."/>
            <person name="Galens K."/>
            <person name="Fraser-Liggett C.M."/>
            <person name="Haas B.J."/>
            <person name="Inman J.M."/>
            <person name="Kent R."/>
            <person name="Lemieux S."/>
            <person name="Malavazi I."/>
            <person name="Orvis J."/>
            <person name="Roemer T."/>
            <person name="Ronning C.M."/>
            <person name="Sundaram J.P."/>
            <person name="Sutton G."/>
            <person name="Turner G."/>
            <person name="Venter J.C."/>
            <person name="White O.R."/>
            <person name="Whitty B.R."/>
            <person name="Youngman P."/>
            <person name="Wolfe K.H."/>
            <person name="Goldman G.H."/>
            <person name="Wortman J.R."/>
            <person name="Jiang B."/>
            <person name="Denning D.W."/>
            <person name="Nierman W.C."/>
        </authorList>
    </citation>
    <scope>NUCLEOTIDE SEQUENCE [LARGE SCALE GENOMIC DNA]</scope>
    <source>
        <strain evidence="3">ATCC 1007 / CBS 513.65 / DSM 816 / NCTC 3887 / NRRL 1</strain>
    </source>
</reference>
<dbReference type="OMA" id="MGNHIAD"/>
<name>A1CMI9_ASPCL</name>
<dbReference type="PANTHER" id="PTHR30383:SF19">
    <property type="entry name" value="FIBRONECTIN TYPE-III DOMAIN-CONTAINING PROTEIN"/>
    <property type="match status" value="1"/>
</dbReference>
<dbReference type="CDD" id="cd00229">
    <property type="entry name" value="SGNH_hydrolase"/>
    <property type="match status" value="1"/>
</dbReference>
<evidence type="ECO:0000313" key="2">
    <source>
        <dbReference type="EMBL" id="EAW08776.1"/>
    </source>
</evidence>
<dbReference type="Proteomes" id="UP000006701">
    <property type="component" value="Unassembled WGS sequence"/>
</dbReference>
<dbReference type="RefSeq" id="XP_001270202.1">
    <property type="nucleotide sequence ID" value="XM_001270201.1"/>
</dbReference>
<dbReference type="EMBL" id="DS027058">
    <property type="protein sequence ID" value="EAW08776.1"/>
    <property type="molecule type" value="Genomic_DNA"/>
</dbReference>
<protein>
    <submittedName>
        <fullName evidence="2">GDSL-like lipase/acylhydrolase, putative</fullName>
    </submittedName>
</protein>
<dbReference type="GeneID" id="4702166"/>
<dbReference type="KEGG" id="act:ACLA_097120"/>
<keyword evidence="3" id="KW-1185">Reference proteome</keyword>
<dbReference type="OrthoDB" id="408760at2759"/>
<gene>
    <name evidence="2" type="ORF">ACLA_097120</name>
</gene>
<organism evidence="2 3">
    <name type="scientific">Aspergillus clavatus (strain ATCC 1007 / CBS 513.65 / DSM 816 / NCTC 3887 / NRRL 1 / QM 1276 / 107)</name>
    <dbReference type="NCBI Taxonomy" id="344612"/>
    <lineage>
        <taxon>Eukaryota</taxon>
        <taxon>Fungi</taxon>
        <taxon>Dikarya</taxon>
        <taxon>Ascomycota</taxon>
        <taxon>Pezizomycotina</taxon>
        <taxon>Eurotiomycetes</taxon>
        <taxon>Eurotiomycetidae</taxon>
        <taxon>Eurotiales</taxon>
        <taxon>Aspergillaceae</taxon>
        <taxon>Aspergillus</taxon>
        <taxon>Aspergillus subgen. Fumigati</taxon>
    </lineage>
</organism>
<dbReference type="eggNOG" id="ENOG502S78G">
    <property type="taxonomic scope" value="Eukaryota"/>
</dbReference>
<dbReference type="AlphaFoldDB" id="A1CMI9"/>
<sequence>MSDKLSILCFGNSLTAGYYHYGLEYHPYAGKLKEKLQAAFPSTKFTVDVEGLPGDRVISPGGAFLPRMQTKFSKYNYDWVIVLGGTNDLGYGFQPDTIYPALQATWQVPLEKDANVLAMTIPECALVSKPLNARRNAVNASILAHQAERFKIRYHGTSEEWQEKIWDDGLHLTAEGYDFMGEMIAERLIELIKAKKIEG</sequence>
<dbReference type="SUPFAM" id="SSF52266">
    <property type="entry name" value="SGNH hydrolase"/>
    <property type="match status" value="1"/>
</dbReference>
<dbReference type="HOGENOM" id="CLU_065222_1_0_1"/>
<proteinExistence type="predicted"/>
<dbReference type="InterPro" id="IPR051532">
    <property type="entry name" value="Ester_Hydrolysis_Enzymes"/>
</dbReference>
<dbReference type="VEuPathDB" id="FungiDB:ACLA_097120"/>
<dbReference type="PANTHER" id="PTHR30383">
    <property type="entry name" value="THIOESTERASE 1/PROTEASE 1/LYSOPHOSPHOLIPASE L1"/>
    <property type="match status" value="1"/>
</dbReference>
<accession>A1CMI9</accession>
<dbReference type="GO" id="GO:0004622">
    <property type="term" value="F:phosphatidylcholine lysophospholipase activity"/>
    <property type="evidence" value="ECO:0007669"/>
    <property type="project" value="TreeGrafter"/>
</dbReference>
<dbReference type="InterPro" id="IPR036514">
    <property type="entry name" value="SGNH_hydro_sf"/>
</dbReference>
<dbReference type="Gene3D" id="3.40.50.1110">
    <property type="entry name" value="SGNH hydrolase"/>
    <property type="match status" value="1"/>
</dbReference>
<evidence type="ECO:0000313" key="3">
    <source>
        <dbReference type="Proteomes" id="UP000006701"/>
    </source>
</evidence>
<dbReference type="InterPro" id="IPR013830">
    <property type="entry name" value="SGNH_hydro"/>
</dbReference>
<evidence type="ECO:0000259" key="1">
    <source>
        <dbReference type="Pfam" id="PF13472"/>
    </source>
</evidence>